<dbReference type="Gene3D" id="3.40.50.300">
    <property type="entry name" value="P-loop containing nucleotide triphosphate hydrolases"/>
    <property type="match status" value="1"/>
</dbReference>
<dbReference type="FunFam" id="1.20.5.5270:FF:000002">
    <property type="entry name" value="Lon protease homolog"/>
    <property type="match status" value="1"/>
</dbReference>
<dbReference type="GO" id="GO:0016887">
    <property type="term" value="F:ATP hydrolysis activity"/>
    <property type="evidence" value="ECO:0007669"/>
    <property type="project" value="UniProtKB-UniRule"/>
</dbReference>
<dbReference type="Gene3D" id="2.30.130.40">
    <property type="entry name" value="LON domain-like"/>
    <property type="match status" value="1"/>
</dbReference>
<reference evidence="19" key="1">
    <citation type="journal article" date="2018" name="Science">
        <title>A primordial and reversible TCA cycle in a facultatively chemolithoautotrophic thermophile.</title>
        <authorList>
            <person name="Nunoura T."/>
            <person name="Chikaraishi Y."/>
            <person name="Izaki R."/>
            <person name="Suwa T."/>
            <person name="Sato T."/>
            <person name="Harada T."/>
            <person name="Mori K."/>
            <person name="Kato Y."/>
            <person name="Miyazaki M."/>
            <person name="Shimamura S."/>
            <person name="Yanagawa K."/>
            <person name="Shuto A."/>
            <person name="Ohkouchi N."/>
            <person name="Fujita N."/>
            <person name="Takaki Y."/>
            <person name="Atomi H."/>
            <person name="Takai K."/>
        </authorList>
    </citation>
    <scope>NUCLEOTIDE SEQUENCE [LARGE SCALE GENOMIC DNA]</scope>
    <source>
        <strain evidence="19">DSM 17441 / JCM 13301 / NBRC 103674 / ABI70S6</strain>
    </source>
</reference>
<keyword evidence="7 9" id="KW-0067">ATP-binding</keyword>
<dbReference type="InterPro" id="IPR003959">
    <property type="entry name" value="ATPase_AAA_core"/>
</dbReference>
<evidence type="ECO:0000256" key="11">
    <source>
        <dbReference type="PIRSR" id="PIRSR001174-1"/>
    </source>
</evidence>
<dbReference type="NCBIfam" id="TIGR00763">
    <property type="entry name" value="lon"/>
    <property type="match status" value="1"/>
</dbReference>
<protein>
    <recommendedName>
        <fullName evidence="9 10">Lon protease</fullName>
        <ecNumber evidence="9 10">3.4.21.53</ecNumber>
    </recommendedName>
    <alternativeName>
        <fullName evidence="9">ATP-dependent protease La</fullName>
    </alternativeName>
</protein>
<feature type="coiled-coil region" evidence="15">
    <location>
        <begin position="225"/>
        <end position="275"/>
    </location>
</feature>
<comment type="function">
    <text evidence="9">ATP-dependent serine protease that mediates the selective degradation of mutant and abnormal proteins as well as certain short-lived regulatory proteins. Required for cellular homeostasis and for survival from DNA damage and developmental changes induced by stress. Degrades polypeptides processively to yield small peptide fragments that are 5 to 10 amino acids long. Binds to DNA in a double-stranded, site-specific manner.</text>
</comment>
<dbReference type="InterPro" id="IPR014721">
    <property type="entry name" value="Ribsml_uS5_D2-typ_fold_subgr"/>
</dbReference>
<dbReference type="GO" id="GO:0034605">
    <property type="term" value="P:cellular response to heat"/>
    <property type="evidence" value="ECO:0007669"/>
    <property type="project" value="UniProtKB-UniRule"/>
</dbReference>
<feature type="active site" evidence="9 11">
    <location>
        <position position="703"/>
    </location>
</feature>
<keyword evidence="6 9" id="KW-0720">Serine protease</keyword>
<dbReference type="SUPFAM" id="SSF88697">
    <property type="entry name" value="PUA domain-like"/>
    <property type="match status" value="1"/>
</dbReference>
<dbReference type="Gene3D" id="1.20.58.1480">
    <property type="match status" value="1"/>
</dbReference>
<dbReference type="PROSITE" id="PS51786">
    <property type="entry name" value="LON_PROTEOLYTIC"/>
    <property type="match status" value="1"/>
</dbReference>
<dbReference type="EMBL" id="AP013035">
    <property type="protein sequence ID" value="BAT71573.1"/>
    <property type="molecule type" value="Genomic_DNA"/>
</dbReference>
<dbReference type="EC" id="3.4.21.53" evidence="9 10"/>
<evidence type="ECO:0000256" key="15">
    <source>
        <dbReference type="SAM" id="Coils"/>
    </source>
</evidence>
<comment type="subunit">
    <text evidence="9 10">Homohexamer. Organized in a ring with a central cavity.</text>
</comment>
<evidence type="ECO:0000256" key="14">
    <source>
        <dbReference type="RuleBase" id="RU000591"/>
    </source>
</evidence>
<dbReference type="GO" id="GO:0005737">
    <property type="term" value="C:cytoplasm"/>
    <property type="evidence" value="ECO:0007669"/>
    <property type="project" value="UniProtKB-SubCell"/>
</dbReference>
<evidence type="ECO:0000256" key="10">
    <source>
        <dbReference type="PIRNR" id="PIRNR001174"/>
    </source>
</evidence>
<dbReference type="InterPro" id="IPR046336">
    <property type="entry name" value="Lon_prtase_N_sf"/>
</dbReference>
<dbReference type="NCBIfam" id="NF008053">
    <property type="entry name" value="PRK10787.1"/>
    <property type="match status" value="1"/>
</dbReference>
<dbReference type="GO" id="GO:0043565">
    <property type="term" value="F:sequence-specific DNA binding"/>
    <property type="evidence" value="ECO:0007669"/>
    <property type="project" value="UniProtKB-UniRule"/>
</dbReference>
<dbReference type="GO" id="GO:0004252">
    <property type="term" value="F:serine-type endopeptidase activity"/>
    <property type="evidence" value="ECO:0007669"/>
    <property type="project" value="UniProtKB-UniRule"/>
</dbReference>
<dbReference type="RefSeq" id="WP_068549571.1">
    <property type="nucleotide sequence ID" value="NZ_AP013035.1"/>
</dbReference>
<dbReference type="InterPro" id="IPR003111">
    <property type="entry name" value="Lon_prtase_N"/>
</dbReference>
<gene>
    <name evidence="9" type="primary">lon</name>
    <name evidence="18" type="ORF">TST_0770</name>
</gene>
<evidence type="ECO:0000256" key="4">
    <source>
        <dbReference type="ARBA" id="ARBA00022741"/>
    </source>
</evidence>
<keyword evidence="5 9" id="KW-0378">Hydrolase</keyword>
<dbReference type="Gene3D" id="1.20.5.5270">
    <property type="match status" value="1"/>
</dbReference>
<dbReference type="FunFam" id="3.40.50.300:FF:000382">
    <property type="entry name" value="Lon protease homolog 2, peroxisomal"/>
    <property type="match status" value="1"/>
</dbReference>
<dbReference type="InterPro" id="IPR054594">
    <property type="entry name" value="Lon_lid"/>
</dbReference>
<evidence type="ECO:0000256" key="5">
    <source>
        <dbReference type="ARBA" id="ARBA00022801"/>
    </source>
</evidence>
<comment type="subcellular location">
    <subcellularLocation>
        <location evidence="1 9 10">Cytoplasm</location>
    </subcellularLocation>
</comment>
<dbReference type="Pfam" id="PF02190">
    <property type="entry name" value="LON_substr_bdg"/>
    <property type="match status" value="1"/>
</dbReference>
<proteinExistence type="evidence at transcript level"/>
<dbReference type="AlphaFoldDB" id="A0A0S3QTD2"/>
<organism evidence="18 19">
    <name type="scientific">Thermosulfidibacter takaii (strain DSM 17441 / JCM 13301 / NBRC 103674 / ABI70S6)</name>
    <dbReference type="NCBI Taxonomy" id="1298851"/>
    <lineage>
        <taxon>Bacteria</taxon>
        <taxon>Pseudomonadati</taxon>
        <taxon>Thermosulfidibacterota</taxon>
        <taxon>Thermosulfidibacteria</taxon>
        <taxon>Thermosulfidibacterales</taxon>
        <taxon>Thermosulfidibacteraceae</taxon>
    </lineage>
</organism>
<dbReference type="SUPFAM" id="SSF52540">
    <property type="entry name" value="P-loop containing nucleoside triphosphate hydrolases"/>
    <property type="match status" value="1"/>
</dbReference>
<keyword evidence="19" id="KW-1185">Reference proteome</keyword>
<dbReference type="PROSITE" id="PS01046">
    <property type="entry name" value="LON_SER"/>
    <property type="match status" value="1"/>
</dbReference>
<feature type="domain" description="Lon proteolytic" evidence="16">
    <location>
        <begin position="616"/>
        <end position="797"/>
    </location>
</feature>
<evidence type="ECO:0000256" key="3">
    <source>
        <dbReference type="ARBA" id="ARBA00022670"/>
    </source>
</evidence>
<evidence type="ECO:0000259" key="16">
    <source>
        <dbReference type="PROSITE" id="PS51786"/>
    </source>
</evidence>
<dbReference type="PROSITE" id="PS51787">
    <property type="entry name" value="LON_N"/>
    <property type="match status" value="1"/>
</dbReference>
<comment type="similarity">
    <text evidence="9 10 13 14">Belongs to the peptidase S16 family.</text>
</comment>
<dbReference type="Pfam" id="PF05362">
    <property type="entry name" value="Lon_C"/>
    <property type="match status" value="1"/>
</dbReference>
<dbReference type="Pfam" id="PF22667">
    <property type="entry name" value="Lon_lid"/>
    <property type="match status" value="1"/>
</dbReference>
<dbReference type="PIRSF" id="PIRSF001174">
    <property type="entry name" value="Lon_proteas"/>
    <property type="match status" value="1"/>
</dbReference>
<dbReference type="InterPro" id="IPR027065">
    <property type="entry name" value="Lon_Prtase"/>
</dbReference>
<dbReference type="InterPro" id="IPR015947">
    <property type="entry name" value="PUA-like_sf"/>
</dbReference>
<dbReference type="OrthoDB" id="9803599at2"/>
<dbReference type="InterPro" id="IPR008269">
    <property type="entry name" value="Lon_proteolytic"/>
</dbReference>
<evidence type="ECO:0000256" key="8">
    <source>
        <dbReference type="ARBA" id="ARBA00023016"/>
    </source>
</evidence>
<evidence type="ECO:0000256" key="13">
    <source>
        <dbReference type="PROSITE-ProRule" id="PRU01122"/>
    </source>
</evidence>
<dbReference type="SMART" id="SM00464">
    <property type="entry name" value="LON"/>
    <property type="match status" value="1"/>
</dbReference>
<evidence type="ECO:0000313" key="18">
    <source>
        <dbReference type="EMBL" id="BAT71573.1"/>
    </source>
</evidence>
<dbReference type="GO" id="GO:0004176">
    <property type="term" value="F:ATP-dependent peptidase activity"/>
    <property type="evidence" value="ECO:0007669"/>
    <property type="project" value="UniProtKB-UniRule"/>
</dbReference>
<dbReference type="InterPro" id="IPR027417">
    <property type="entry name" value="P-loop_NTPase"/>
</dbReference>
<dbReference type="HAMAP" id="MF_01973">
    <property type="entry name" value="lon_bact"/>
    <property type="match status" value="1"/>
</dbReference>
<feature type="domain" description="Lon N-terminal" evidence="17">
    <location>
        <begin position="27"/>
        <end position="222"/>
    </location>
</feature>
<evidence type="ECO:0000256" key="12">
    <source>
        <dbReference type="PIRSR" id="PIRSR001174-2"/>
    </source>
</evidence>
<keyword evidence="2 9" id="KW-0963">Cytoplasm</keyword>
<keyword evidence="15" id="KW-0175">Coiled coil</keyword>
<keyword evidence="3 9" id="KW-0645">Protease</keyword>
<dbReference type="PRINTS" id="PR00830">
    <property type="entry name" value="ENDOLAPTASE"/>
</dbReference>
<feature type="binding site" evidence="9 12">
    <location>
        <begin position="379"/>
        <end position="386"/>
    </location>
    <ligand>
        <name>ATP</name>
        <dbReference type="ChEBI" id="CHEBI:30616"/>
    </ligand>
</feature>
<comment type="induction">
    <text evidence="9">By heat shock.</text>
</comment>
<dbReference type="SMART" id="SM00382">
    <property type="entry name" value="AAA"/>
    <property type="match status" value="1"/>
</dbReference>
<dbReference type="STRING" id="1298851.TST_0770"/>
<dbReference type="Pfam" id="PF00004">
    <property type="entry name" value="AAA"/>
    <property type="match status" value="1"/>
</dbReference>
<dbReference type="SUPFAM" id="SSF54211">
    <property type="entry name" value="Ribosomal protein S5 domain 2-like"/>
    <property type="match status" value="1"/>
</dbReference>
<keyword evidence="4 9" id="KW-0547">Nucleotide-binding</keyword>
<dbReference type="InterPro" id="IPR003593">
    <property type="entry name" value="AAA+_ATPase"/>
</dbReference>
<dbReference type="InterPro" id="IPR004815">
    <property type="entry name" value="Lon_bac/euk-typ"/>
</dbReference>
<dbReference type="Gene3D" id="3.30.230.10">
    <property type="match status" value="1"/>
</dbReference>
<dbReference type="GO" id="GO:0006515">
    <property type="term" value="P:protein quality control for misfolded or incompletely synthesized proteins"/>
    <property type="evidence" value="ECO:0007669"/>
    <property type="project" value="UniProtKB-UniRule"/>
</dbReference>
<dbReference type="InterPro" id="IPR020568">
    <property type="entry name" value="Ribosomal_Su5_D2-typ_SF"/>
</dbReference>
<keyword evidence="8 9" id="KW-0346">Stress response</keyword>
<dbReference type="CDD" id="cd19500">
    <property type="entry name" value="RecA-like_Lon"/>
    <property type="match status" value="1"/>
</dbReference>
<dbReference type="PANTHER" id="PTHR10046">
    <property type="entry name" value="ATP DEPENDENT LON PROTEASE FAMILY MEMBER"/>
    <property type="match status" value="1"/>
</dbReference>
<evidence type="ECO:0000256" key="2">
    <source>
        <dbReference type="ARBA" id="ARBA00022490"/>
    </source>
</evidence>
<dbReference type="InterPro" id="IPR027543">
    <property type="entry name" value="Lon_bac"/>
</dbReference>
<comment type="catalytic activity">
    <reaction evidence="9 10 13">
        <text>Hydrolysis of proteins in presence of ATP.</text>
        <dbReference type="EC" id="3.4.21.53"/>
    </reaction>
</comment>
<evidence type="ECO:0000313" key="19">
    <source>
        <dbReference type="Proteomes" id="UP000063234"/>
    </source>
</evidence>
<evidence type="ECO:0000256" key="6">
    <source>
        <dbReference type="ARBA" id="ARBA00022825"/>
    </source>
</evidence>
<accession>A0A0S3QTD2</accession>
<dbReference type="Proteomes" id="UP000063234">
    <property type="component" value="Chromosome"/>
</dbReference>
<dbReference type="InterPro" id="IPR008268">
    <property type="entry name" value="Peptidase_S16_AS"/>
</dbReference>
<evidence type="ECO:0000256" key="7">
    <source>
        <dbReference type="ARBA" id="ARBA00022840"/>
    </source>
</evidence>
<dbReference type="PATRIC" id="fig|1298851.3.peg.801"/>
<sequence>MSSLIWTPDGGNEPRQEGFNIQIPNEMPLLPTRDVVVFPLMLMPLMVGRDISINAVNEALSRDRLIFVVAQKDPQVELPGAKDLYTIGTVCMIMRMVKTPDDKIKILVQGLTRAKTDEFLQFNPYIKVKLTPLYDRQITELTMETEAHMRLVKENLEKAASLGKPIPPEALTLLATIDDPGKLADLVAPQLNLKTSEAQEILETLDPELRLKKVSNLLLKEVELLELQQKIQSEAREEMNRAQREYFLREQLKAIQKELGEKDERQEEIEEFQKKIEKAKMPPEVRKEAEKQLKRLAKMHPDSAEAAVVRTYLEWLTELPWRKSTRDRLDIKKAKEILDQDHYDLEKVKERILEYLSVIKLKKMQKEKEIKGAILCFVGPPGVGKTSLGKSIAKAMGRKFVRVSLGGVRDEAEIRGHRRTYVGALPGKIIQGIKQAGTNNPVFMLDEIDKLGADFRGDPASALLEVLDPEQNHSFVDHYLGVSFDLSKVLFICTANVLHTIPAPLLDRMEVIEIPGYTEEDKIEIAKRYLIPRQLKECGLKEDEVQFSEKAIVHIIRHYTREAGLRNLEKQIGSVLRKIARRKAEGEEGPFKITVKSVEKYLGPPKFLPEEERPKEDEPGVAIGLAWTPTGGEIMHIEVAVVKGKGKLILTGQLGDVMKESAQAAVSYVRSRAQMLGIDEDFYYNYDIHIHVPAGAIPKDGPSAGITITTALISALTGVPVRNDIAMTGEITLRGRVLPIGGLREKALAARRAGIYEIIIPKKNLRDLEDLPAYAKKDLKFHPVEHMDEVIKIAFKNPPGAKQQ</sequence>
<name>A0A0S3QTD2_THET7</name>
<evidence type="ECO:0000256" key="9">
    <source>
        <dbReference type="HAMAP-Rule" id="MF_01973"/>
    </source>
</evidence>
<evidence type="ECO:0000256" key="1">
    <source>
        <dbReference type="ARBA" id="ARBA00004496"/>
    </source>
</evidence>
<dbReference type="Gene3D" id="1.10.8.60">
    <property type="match status" value="1"/>
</dbReference>
<feature type="active site" evidence="9 11">
    <location>
        <position position="746"/>
    </location>
</feature>
<dbReference type="GO" id="GO:0005524">
    <property type="term" value="F:ATP binding"/>
    <property type="evidence" value="ECO:0007669"/>
    <property type="project" value="UniProtKB-UniRule"/>
</dbReference>
<dbReference type="KEGG" id="ttk:TST_0770"/>
<evidence type="ECO:0000259" key="17">
    <source>
        <dbReference type="PROSITE" id="PS51787"/>
    </source>
</evidence>